<evidence type="ECO:0000256" key="3">
    <source>
        <dbReference type="RuleBase" id="RU000363"/>
    </source>
</evidence>
<dbReference type="GO" id="GO:0016491">
    <property type="term" value="F:oxidoreductase activity"/>
    <property type="evidence" value="ECO:0007669"/>
    <property type="project" value="UniProtKB-KW"/>
</dbReference>
<reference evidence="5 6" key="1">
    <citation type="submission" date="2018-11" db="EMBL/GenBank/DDBJ databases">
        <title>Complete genome sequence of Nocardioides baekrokdamisoli strain KCTC 39748.</title>
        <authorList>
            <person name="Kang S.W."/>
            <person name="Lee K.C."/>
            <person name="Kim K.K."/>
            <person name="Kim J.S."/>
            <person name="Kim D.S."/>
            <person name="Ko S.H."/>
            <person name="Yang S.H."/>
            <person name="Shin Y.K."/>
            <person name="Lee J.S."/>
        </authorList>
    </citation>
    <scope>NUCLEOTIDE SEQUENCE [LARGE SCALE GENOMIC DNA]</scope>
    <source>
        <strain evidence="5 6">KCTC 39748</strain>
    </source>
</reference>
<organism evidence="5 6">
    <name type="scientific">Nocardioides baekrokdamisoli</name>
    <dbReference type="NCBI Taxonomy" id="1804624"/>
    <lineage>
        <taxon>Bacteria</taxon>
        <taxon>Bacillati</taxon>
        <taxon>Actinomycetota</taxon>
        <taxon>Actinomycetes</taxon>
        <taxon>Propionibacteriales</taxon>
        <taxon>Nocardioidaceae</taxon>
        <taxon>Nocardioides</taxon>
    </lineage>
</organism>
<dbReference type="OrthoDB" id="9792003at2"/>
<evidence type="ECO:0000313" key="6">
    <source>
        <dbReference type="Proteomes" id="UP000271573"/>
    </source>
</evidence>
<dbReference type="SMART" id="SM00822">
    <property type="entry name" value="PKS_KR"/>
    <property type="match status" value="1"/>
</dbReference>
<dbReference type="EMBL" id="AP019307">
    <property type="protein sequence ID" value="BBH18431.1"/>
    <property type="molecule type" value="Genomic_DNA"/>
</dbReference>
<evidence type="ECO:0000256" key="1">
    <source>
        <dbReference type="ARBA" id="ARBA00006484"/>
    </source>
</evidence>
<sequence>MSAVLVTGAAGGLGAAVVELFADRGWTVYAADVVEPTVRARVVPLVLDVTSDESVAAAVASVPALDCVINFAGVLGIGPLMDIPAERFGRVLDINVVGTHRVNRAFFGLVHASGGRIINISSETGWQRALPMNGPYATSKHAIEAYSDALRRELMFVGVDVVVIQPGPFRTAMTGGIEAAFQAATVPGSPFERLARKVGRMAAGEQAKAHDPAVLAEVIWQAATAAKPKARYSVKPDPARTLMHRLPTSVVDRLLKKTLG</sequence>
<evidence type="ECO:0000256" key="2">
    <source>
        <dbReference type="ARBA" id="ARBA00023002"/>
    </source>
</evidence>
<evidence type="ECO:0000259" key="4">
    <source>
        <dbReference type="SMART" id="SM00822"/>
    </source>
</evidence>
<dbReference type="PRINTS" id="PR00081">
    <property type="entry name" value="GDHRDH"/>
</dbReference>
<dbReference type="KEGG" id="nbe:Back2_27180"/>
<dbReference type="InterPro" id="IPR036291">
    <property type="entry name" value="NAD(P)-bd_dom_sf"/>
</dbReference>
<dbReference type="PANTHER" id="PTHR44169:SF6">
    <property type="entry name" value="NADPH-DEPENDENT 1-ACYLDIHYDROXYACETONE PHOSPHATE REDUCTASE"/>
    <property type="match status" value="1"/>
</dbReference>
<keyword evidence="6" id="KW-1185">Reference proteome</keyword>
<evidence type="ECO:0000313" key="5">
    <source>
        <dbReference type="EMBL" id="BBH18431.1"/>
    </source>
</evidence>
<proteinExistence type="inferred from homology"/>
<dbReference type="PRINTS" id="PR00080">
    <property type="entry name" value="SDRFAMILY"/>
</dbReference>
<keyword evidence="2" id="KW-0560">Oxidoreductase</keyword>
<dbReference type="SUPFAM" id="SSF51735">
    <property type="entry name" value="NAD(P)-binding Rossmann-fold domains"/>
    <property type="match status" value="1"/>
</dbReference>
<dbReference type="InterPro" id="IPR002347">
    <property type="entry name" value="SDR_fam"/>
</dbReference>
<dbReference type="Gene3D" id="3.40.50.720">
    <property type="entry name" value="NAD(P)-binding Rossmann-like Domain"/>
    <property type="match status" value="1"/>
</dbReference>
<dbReference type="RefSeq" id="WP_125569734.1">
    <property type="nucleotide sequence ID" value="NZ_AP019307.1"/>
</dbReference>
<dbReference type="Pfam" id="PF00106">
    <property type="entry name" value="adh_short"/>
    <property type="match status" value="1"/>
</dbReference>
<dbReference type="PANTHER" id="PTHR44169">
    <property type="entry name" value="NADPH-DEPENDENT 1-ACYLDIHYDROXYACETONE PHOSPHATE REDUCTASE"/>
    <property type="match status" value="1"/>
</dbReference>
<name>A0A3G9IXK7_9ACTN</name>
<dbReference type="InterPro" id="IPR057326">
    <property type="entry name" value="KR_dom"/>
</dbReference>
<comment type="similarity">
    <text evidence="1 3">Belongs to the short-chain dehydrogenases/reductases (SDR) family.</text>
</comment>
<protein>
    <submittedName>
        <fullName evidence="5">Short-chain dehydrogenase/reductase</fullName>
    </submittedName>
</protein>
<gene>
    <name evidence="5" type="ORF">Back2_27180</name>
</gene>
<accession>A0A3G9IXK7</accession>
<feature type="domain" description="Ketoreductase" evidence="4">
    <location>
        <begin position="2"/>
        <end position="172"/>
    </location>
</feature>
<dbReference type="Proteomes" id="UP000271573">
    <property type="component" value="Chromosome"/>
</dbReference>
<dbReference type="AlphaFoldDB" id="A0A3G9IXK7"/>